<evidence type="ECO:0000313" key="3">
    <source>
        <dbReference type="Proteomes" id="UP000602284"/>
    </source>
</evidence>
<dbReference type="InterPro" id="IPR011009">
    <property type="entry name" value="Kinase-like_dom_sf"/>
</dbReference>
<feature type="domain" description="Aminoglycoside phosphotransferase" evidence="1">
    <location>
        <begin position="40"/>
        <end position="245"/>
    </location>
</feature>
<proteinExistence type="predicted"/>
<protein>
    <submittedName>
        <fullName evidence="2">Aminoglycoside phosphotransferase family protein</fullName>
    </submittedName>
</protein>
<sequence length="296" mass="33928">MEDVEKWILQSVEGSTEILSMTPLKGGMSSTLHRVELLVNGEVEHVVLRQFTLREWLEVEPDLAQHEAESLRWAQEAAINTPQLIAYSESEIPAVLMTKLPGSVVLQPENLNNWLHQLAETLVQIHQVSAEGYERSYRSYNDPMKLQIPAWSEHQDLWHRAFEIARGPRPQTRECFLHRDYHPTNVLWQNGRVSGVVDWVNACRGPAGVDVGHCRLNLALLIGQEAADRFLDEYQKLAGPSFTYEPYWDLISLLEWLPNPPAVYQGWVDLGITHLTAPLMKERYEHLLASLVQRQV</sequence>
<organism evidence="2 3">
    <name type="scientific">Tumebacillus amylolyticus</name>
    <dbReference type="NCBI Taxonomy" id="2801339"/>
    <lineage>
        <taxon>Bacteria</taxon>
        <taxon>Bacillati</taxon>
        <taxon>Bacillota</taxon>
        <taxon>Bacilli</taxon>
        <taxon>Bacillales</taxon>
        <taxon>Alicyclobacillaceae</taxon>
        <taxon>Tumebacillus</taxon>
    </lineage>
</organism>
<reference evidence="2 3" key="1">
    <citation type="submission" date="2021-01" db="EMBL/GenBank/DDBJ databases">
        <title>Tumebacillus sp. strain ITR2 16S ribosomal RNA gene Genome sequencing and assembly.</title>
        <authorList>
            <person name="Kang M."/>
        </authorList>
    </citation>
    <scope>NUCLEOTIDE SEQUENCE [LARGE SCALE GENOMIC DNA]</scope>
    <source>
        <strain evidence="2 3">ITR2</strain>
    </source>
</reference>
<dbReference type="Pfam" id="PF01636">
    <property type="entry name" value="APH"/>
    <property type="match status" value="1"/>
</dbReference>
<accession>A0ABS1J4E9</accession>
<dbReference type="InterPro" id="IPR002575">
    <property type="entry name" value="Aminoglycoside_PTrfase"/>
</dbReference>
<dbReference type="InterPro" id="IPR051678">
    <property type="entry name" value="AGP_Transferase"/>
</dbReference>
<dbReference type="Gene3D" id="3.90.1200.10">
    <property type="match status" value="1"/>
</dbReference>
<evidence type="ECO:0000313" key="2">
    <source>
        <dbReference type="EMBL" id="MBL0385149.1"/>
    </source>
</evidence>
<evidence type="ECO:0000259" key="1">
    <source>
        <dbReference type="Pfam" id="PF01636"/>
    </source>
</evidence>
<dbReference type="SUPFAM" id="SSF56112">
    <property type="entry name" value="Protein kinase-like (PK-like)"/>
    <property type="match status" value="1"/>
</dbReference>
<keyword evidence="3" id="KW-1185">Reference proteome</keyword>
<dbReference type="EMBL" id="JAEQNB010000001">
    <property type="protein sequence ID" value="MBL0385149.1"/>
    <property type="molecule type" value="Genomic_DNA"/>
</dbReference>
<name>A0ABS1J4E9_9BACL</name>
<comment type="caution">
    <text evidence="2">The sequence shown here is derived from an EMBL/GenBank/DDBJ whole genome shotgun (WGS) entry which is preliminary data.</text>
</comment>
<dbReference type="Proteomes" id="UP000602284">
    <property type="component" value="Unassembled WGS sequence"/>
</dbReference>
<dbReference type="RefSeq" id="WP_201630290.1">
    <property type="nucleotide sequence ID" value="NZ_JAEQNB010000001.1"/>
</dbReference>
<gene>
    <name evidence="2" type="ORF">JJB07_00695</name>
</gene>
<dbReference type="PANTHER" id="PTHR21310">
    <property type="entry name" value="AMINOGLYCOSIDE PHOSPHOTRANSFERASE-RELATED-RELATED"/>
    <property type="match status" value="1"/>
</dbReference>